<dbReference type="PANTHER" id="PTHR11452:SF42">
    <property type="entry name" value="ALPHA-GALACTOSIDASE"/>
    <property type="match status" value="1"/>
</dbReference>
<reference evidence="4" key="1">
    <citation type="journal article" date="2014" name="Front. Microbiol.">
        <title>High frequency of phylogenetically diverse reductive dehalogenase-homologous genes in deep subseafloor sedimentary metagenomes.</title>
        <authorList>
            <person name="Kawai M."/>
            <person name="Futagami T."/>
            <person name="Toyoda A."/>
            <person name="Takaki Y."/>
            <person name="Nishi S."/>
            <person name="Hori S."/>
            <person name="Arai W."/>
            <person name="Tsubouchi T."/>
            <person name="Morono Y."/>
            <person name="Uchiyama I."/>
            <person name="Ito T."/>
            <person name="Fujiyama A."/>
            <person name="Inagaki F."/>
            <person name="Takami H."/>
        </authorList>
    </citation>
    <scope>NUCLEOTIDE SEQUENCE</scope>
    <source>
        <strain evidence="4">Expedition CK06-06</strain>
    </source>
</reference>
<comment type="caution">
    <text evidence="4">The sequence shown here is derived from an EMBL/GenBank/DDBJ whole genome shotgun (WGS) entry which is preliminary data.</text>
</comment>
<dbReference type="GO" id="GO:0005975">
    <property type="term" value="P:carbohydrate metabolic process"/>
    <property type="evidence" value="ECO:0007669"/>
    <property type="project" value="InterPro"/>
</dbReference>
<evidence type="ECO:0000256" key="3">
    <source>
        <dbReference type="ARBA" id="ARBA00023295"/>
    </source>
</evidence>
<name>X1VDG9_9ZZZZ</name>
<gene>
    <name evidence="4" type="ORF">S12H4_47616</name>
</gene>
<evidence type="ECO:0008006" key="5">
    <source>
        <dbReference type="Google" id="ProtNLM"/>
    </source>
</evidence>
<dbReference type="Gene3D" id="3.20.20.70">
    <property type="entry name" value="Aldolase class I"/>
    <property type="match status" value="1"/>
</dbReference>
<dbReference type="AlphaFoldDB" id="X1VDG9"/>
<proteinExistence type="inferred from homology"/>
<comment type="similarity">
    <text evidence="1">Belongs to the glycosyl hydrolase 27 family.</text>
</comment>
<organism evidence="4">
    <name type="scientific">marine sediment metagenome</name>
    <dbReference type="NCBI Taxonomy" id="412755"/>
    <lineage>
        <taxon>unclassified sequences</taxon>
        <taxon>metagenomes</taxon>
        <taxon>ecological metagenomes</taxon>
    </lineage>
</organism>
<keyword evidence="3" id="KW-0326">Glycosidase</keyword>
<dbReference type="InterPro" id="IPR002241">
    <property type="entry name" value="Glyco_hydro_27"/>
</dbReference>
<dbReference type="EMBL" id="BARW01029668">
    <property type="protein sequence ID" value="GAJ11976.1"/>
    <property type="molecule type" value="Genomic_DNA"/>
</dbReference>
<dbReference type="InterPro" id="IPR017853">
    <property type="entry name" value="GH"/>
</dbReference>
<sequence>MNIKPKNLTQLFFSLVFTLLLSSCNSKAPETKPVKLAQTPPMGWNSFNSYGVYLHEEAAMANLEAFAKKLKPHGYEYFVIDAGWFGEFKLQEGTIYPAEKHAVRLNINENGLLQPSLTYFPNGLQPIIDRCHELGLKFGIHLMRGKQKIIQLQLKSVLSF</sequence>
<keyword evidence="2" id="KW-0378">Hydrolase</keyword>
<dbReference type="PANTHER" id="PTHR11452">
    <property type="entry name" value="ALPHA-GALACTOSIDASE/ALPHA-N-ACETYLGALACTOSAMINIDASE"/>
    <property type="match status" value="1"/>
</dbReference>
<dbReference type="GO" id="GO:0004553">
    <property type="term" value="F:hydrolase activity, hydrolyzing O-glycosyl compounds"/>
    <property type="evidence" value="ECO:0007669"/>
    <property type="project" value="InterPro"/>
</dbReference>
<dbReference type="InterPro" id="IPR013785">
    <property type="entry name" value="Aldolase_TIM"/>
</dbReference>
<dbReference type="PROSITE" id="PS51257">
    <property type="entry name" value="PROKAR_LIPOPROTEIN"/>
    <property type="match status" value="1"/>
</dbReference>
<evidence type="ECO:0000256" key="2">
    <source>
        <dbReference type="ARBA" id="ARBA00022801"/>
    </source>
</evidence>
<dbReference type="SUPFAM" id="SSF51445">
    <property type="entry name" value="(Trans)glycosidases"/>
    <property type="match status" value="1"/>
</dbReference>
<evidence type="ECO:0000313" key="4">
    <source>
        <dbReference type="EMBL" id="GAJ11976.1"/>
    </source>
</evidence>
<protein>
    <recommendedName>
        <fullName evidence="5">Alpha-galactosidase</fullName>
    </recommendedName>
</protein>
<accession>X1VDG9</accession>
<feature type="non-terminal residue" evidence="4">
    <location>
        <position position="160"/>
    </location>
</feature>
<evidence type="ECO:0000256" key="1">
    <source>
        <dbReference type="ARBA" id="ARBA00009743"/>
    </source>
</evidence>